<gene>
    <name evidence="2" type="ORF">EV193_101583</name>
</gene>
<keyword evidence="3" id="KW-1185">Reference proteome</keyword>
<organism evidence="2 3">
    <name type="scientific">Herbihabitans rhizosphaerae</name>
    <dbReference type="NCBI Taxonomy" id="1872711"/>
    <lineage>
        <taxon>Bacteria</taxon>
        <taxon>Bacillati</taxon>
        <taxon>Actinomycetota</taxon>
        <taxon>Actinomycetes</taxon>
        <taxon>Pseudonocardiales</taxon>
        <taxon>Pseudonocardiaceae</taxon>
        <taxon>Herbihabitans</taxon>
    </lineage>
</organism>
<dbReference type="RefSeq" id="WP_130342354.1">
    <property type="nucleotide sequence ID" value="NZ_SGWQ01000001.1"/>
</dbReference>
<sequence length="391" mass="42832">MARFSRRAQICGVALAAAGVLATVVSAQAAPSAAPDAVFTLYMAPGGSDGNDGRTPAKPIASLARAQQILLGTNPSSDVEVRIRNGVYDSPPLGSWTFYVPGKTVSFLPEDYQPGDTIDDIAGRSTFRNPKGADGKHKNGAWLTARLGGSLPNGGTSGLRFTYLQVENYSDGLGLMGLEYGKDTDGGNPPYFKRTSEGLNGNQLMGMRFRQIGTKWTGDNRDSGYGAIVLTNSSDNRITNSHFENIENAGDRAGMIHGGYVTHFSNQNVFAKNRYVDISGEPAKVRDRSSLNSFEYSTFIRTGPDQYYRDDVCDQYCYEKYKARAKECAGHHNRFIENTLESVYGGGKHTRVWMMWPWKPTPEEALRYAGDPDRCKLPAGETRLRTWGNKG</sequence>
<dbReference type="InterPro" id="IPR011050">
    <property type="entry name" value="Pectin_lyase_fold/virulence"/>
</dbReference>
<name>A0A4Q7L5U8_9PSEU</name>
<dbReference type="InterPro" id="IPR012334">
    <property type="entry name" value="Pectin_lyas_fold"/>
</dbReference>
<keyword evidence="1" id="KW-0732">Signal</keyword>
<evidence type="ECO:0000313" key="3">
    <source>
        <dbReference type="Proteomes" id="UP000294257"/>
    </source>
</evidence>
<evidence type="ECO:0000313" key="2">
    <source>
        <dbReference type="EMBL" id="RZS44707.1"/>
    </source>
</evidence>
<feature type="signal peptide" evidence="1">
    <location>
        <begin position="1"/>
        <end position="29"/>
    </location>
</feature>
<dbReference type="Proteomes" id="UP000294257">
    <property type="component" value="Unassembled WGS sequence"/>
</dbReference>
<evidence type="ECO:0000256" key="1">
    <source>
        <dbReference type="SAM" id="SignalP"/>
    </source>
</evidence>
<dbReference type="AlphaFoldDB" id="A0A4Q7L5U8"/>
<dbReference type="Gene3D" id="2.160.20.10">
    <property type="entry name" value="Single-stranded right-handed beta-helix, Pectin lyase-like"/>
    <property type="match status" value="1"/>
</dbReference>
<proteinExistence type="predicted"/>
<reference evidence="2 3" key="1">
    <citation type="submission" date="2019-02" db="EMBL/GenBank/DDBJ databases">
        <title>Genomic Encyclopedia of Type Strains, Phase IV (KMG-IV): sequencing the most valuable type-strain genomes for metagenomic binning, comparative biology and taxonomic classification.</title>
        <authorList>
            <person name="Goeker M."/>
        </authorList>
    </citation>
    <scope>NUCLEOTIDE SEQUENCE [LARGE SCALE GENOMIC DNA]</scope>
    <source>
        <strain evidence="2 3">DSM 101727</strain>
    </source>
</reference>
<dbReference type="EMBL" id="SGWQ01000001">
    <property type="protein sequence ID" value="RZS44707.1"/>
    <property type="molecule type" value="Genomic_DNA"/>
</dbReference>
<dbReference type="OrthoDB" id="3465763at2"/>
<comment type="caution">
    <text evidence="2">The sequence shown here is derived from an EMBL/GenBank/DDBJ whole genome shotgun (WGS) entry which is preliminary data.</text>
</comment>
<accession>A0A4Q7L5U8</accession>
<dbReference type="SUPFAM" id="SSF51126">
    <property type="entry name" value="Pectin lyase-like"/>
    <property type="match status" value="1"/>
</dbReference>
<evidence type="ECO:0008006" key="4">
    <source>
        <dbReference type="Google" id="ProtNLM"/>
    </source>
</evidence>
<feature type="chain" id="PRO_5020978290" description="Parallel beta helix pectate lyase-like protein" evidence="1">
    <location>
        <begin position="30"/>
        <end position="391"/>
    </location>
</feature>
<protein>
    <recommendedName>
        <fullName evidence="4">Parallel beta helix pectate lyase-like protein</fullName>
    </recommendedName>
</protein>